<dbReference type="AlphaFoldDB" id="A0A6I3S5Z7"/>
<keyword evidence="1 3" id="KW-0732">Signal</keyword>
<dbReference type="GO" id="GO:0070206">
    <property type="term" value="P:protein trimerization"/>
    <property type="evidence" value="ECO:0007669"/>
    <property type="project" value="InterPro"/>
</dbReference>
<dbReference type="Gene3D" id="1.20.5.110">
    <property type="match status" value="1"/>
</dbReference>
<evidence type="ECO:0000256" key="3">
    <source>
        <dbReference type="SAM" id="SignalP"/>
    </source>
</evidence>
<dbReference type="RefSeq" id="WP_008810160.1">
    <property type="nucleotide sequence ID" value="NZ_CAJUON010000002.1"/>
</dbReference>
<dbReference type="Pfam" id="PF13525">
    <property type="entry name" value="YfiO"/>
    <property type="match status" value="1"/>
</dbReference>
<reference evidence="6 7" key="1">
    <citation type="journal article" date="2019" name="Nat. Med.">
        <title>A library of human gut bacterial isolates paired with longitudinal multiomics data enables mechanistic microbiome research.</title>
        <authorList>
            <person name="Poyet M."/>
            <person name="Groussin M."/>
            <person name="Gibbons S.M."/>
            <person name="Avila-Pacheco J."/>
            <person name="Jiang X."/>
            <person name="Kearney S.M."/>
            <person name="Perrotta A.R."/>
            <person name="Berdy B."/>
            <person name="Zhao S."/>
            <person name="Lieberman T.D."/>
            <person name="Swanson P.K."/>
            <person name="Smith M."/>
            <person name="Roesemann S."/>
            <person name="Alexander J.E."/>
            <person name="Rich S.A."/>
            <person name="Livny J."/>
            <person name="Vlamakis H."/>
            <person name="Clish C."/>
            <person name="Bullock K."/>
            <person name="Deik A."/>
            <person name="Scott J."/>
            <person name="Pierce K.A."/>
            <person name="Xavier R.J."/>
            <person name="Alm E.J."/>
        </authorList>
    </citation>
    <scope>NUCLEOTIDE SEQUENCE [LARGE SCALE GENOMIC DNA]</scope>
    <source>
        <strain evidence="6 7">BIOML-A2</strain>
    </source>
</reference>
<dbReference type="InterPro" id="IPR032519">
    <property type="entry name" value="YbgF_tri"/>
</dbReference>
<dbReference type="EMBL" id="WNCL01000003">
    <property type="protein sequence ID" value="MTU42350.1"/>
    <property type="molecule type" value="Genomic_DNA"/>
</dbReference>
<evidence type="ECO:0000256" key="1">
    <source>
        <dbReference type="ARBA" id="ARBA00022729"/>
    </source>
</evidence>
<protein>
    <submittedName>
        <fullName evidence="6">Tol-pal system protein YbgF</fullName>
    </submittedName>
</protein>
<dbReference type="InterPro" id="IPR019734">
    <property type="entry name" value="TPR_rpt"/>
</dbReference>
<proteinExistence type="predicted"/>
<keyword evidence="2" id="KW-0802">TPR repeat</keyword>
<organism evidence="6 7">
    <name type="scientific">Parasutterella excrementihominis</name>
    <dbReference type="NCBI Taxonomy" id="487175"/>
    <lineage>
        <taxon>Bacteria</taxon>
        <taxon>Pseudomonadati</taxon>
        <taxon>Pseudomonadota</taxon>
        <taxon>Betaproteobacteria</taxon>
        <taxon>Burkholderiales</taxon>
        <taxon>Sutterellaceae</taxon>
        <taxon>Parasutterella</taxon>
    </lineage>
</organism>
<dbReference type="InterPro" id="IPR011990">
    <property type="entry name" value="TPR-like_helical_dom_sf"/>
</dbReference>
<feature type="domain" description="YbgF trimerisation" evidence="5">
    <location>
        <begin position="34"/>
        <end position="102"/>
    </location>
</feature>
<dbReference type="Pfam" id="PF16331">
    <property type="entry name" value="TolA_bind_tri"/>
    <property type="match status" value="1"/>
</dbReference>
<name>A0A6I3S5Z7_9BURK</name>
<comment type="caution">
    <text evidence="6">The sequence shown here is derived from an EMBL/GenBank/DDBJ whole genome shotgun (WGS) entry which is preliminary data.</text>
</comment>
<dbReference type="Proteomes" id="UP000462362">
    <property type="component" value="Unassembled WGS sequence"/>
</dbReference>
<evidence type="ECO:0000313" key="7">
    <source>
        <dbReference type="Proteomes" id="UP000462362"/>
    </source>
</evidence>
<dbReference type="NCBIfam" id="TIGR02795">
    <property type="entry name" value="tol_pal_ybgF"/>
    <property type="match status" value="1"/>
</dbReference>
<feature type="chain" id="PRO_5035241752" evidence="3">
    <location>
        <begin position="23"/>
        <end position="230"/>
    </location>
</feature>
<dbReference type="SUPFAM" id="SSF48452">
    <property type="entry name" value="TPR-like"/>
    <property type="match status" value="1"/>
</dbReference>
<dbReference type="Gene3D" id="1.25.40.10">
    <property type="entry name" value="Tetratricopeptide repeat domain"/>
    <property type="match status" value="1"/>
</dbReference>
<feature type="repeat" description="TPR" evidence="2">
    <location>
        <begin position="187"/>
        <end position="220"/>
    </location>
</feature>
<dbReference type="InterPro" id="IPR039565">
    <property type="entry name" value="BamD-like"/>
</dbReference>
<evidence type="ECO:0000256" key="2">
    <source>
        <dbReference type="PROSITE-ProRule" id="PRU00339"/>
    </source>
</evidence>
<dbReference type="GeneID" id="43349812"/>
<evidence type="ECO:0000313" key="6">
    <source>
        <dbReference type="EMBL" id="MTU42350.1"/>
    </source>
</evidence>
<evidence type="ECO:0000259" key="5">
    <source>
        <dbReference type="Pfam" id="PF16331"/>
    </source>
</evidence>
<accession>A0A6I3S5Z7</accession>
<feature type="domain" description="Outer membrane lipoprotein BamD-like" evidence="4">
    <location>
        <begin position="120"/>
        <end position="230"/>
    </location>
</feature>
<gene>
    <name evidence="6" type="primary">ybgF</name>
    <name evidence="6" type="ORF">GMD42_01685</name>
</gene>
<evidence type="ECO:0000259" key="4">
    <source>
        <dbReference type="Pfam" id="PF13525"/>
    </source>
</evidence>
<feature type="signal peptide" evidence="3">
    <location>
        <begin position="1"/>
        <end position="22"/>
    </location>
</feature>
<dbReference type="PROSITE" id="PS50005">
    <property type="entry name" value="TPR"/>
    <property type="match status" value="1"/>
</dbReference>
<sequence>MKRIALVLLGTVLLSVNTSAWALFGDDEARKAILELRDQLKSQQEVQMSLYDRLEKLTKEVQTLRGKVEDLTNSVGKEKQNAETIYDDLSNRLNEMDPKAKAAAAASDREISAKQELDRCLSVFQKGDANQAIKCFSGMTQKYSKTKVYPDALYWLGSSYYMKGNFAQTIATEQRLISGYSKHAKVPEAYLLVGMAQMDSKKTAEAKATFDKLIKLYPKSSAAGLAKKQM</sequence>
<dbReference type="InterPro" id="IPR014162">
    <property type="entry name" value="CpoB_C"/>
</dbReference>